<reference evidence="2" key="1">
    <citation type="submission" date="2015-04" db="UniProtKB">
        <authorList>
            <consortium name="EnsemblPlants"/>
        </authorList>
    </citation>
    <scope>IDENTIFICATION</scope>
</reference>
<reference evidence="2" key="2">
    <citation type="submission" date="2018-05" db="EMBL/GenBank/DDBJ databases">
        <title>OpunRS2 (Oryza punctata Reference Sequence Version 2).</title>
        <authorList>
            <person name="Zhang J."/>
            <person name="Kudrna D."/>
            <person name="Lee S."/>
            <person name="Talag J."/>
            <person name="Welchert J."/>
            <person name="Wing R.A."/>
        </authorList>
    </citation>
    <scope>NUCLEOTIDE SEQUENCE [LARGE SCALE GENOMIC DNA]</scope>
</reference>
<organism evidence="2">
    <name type="scientific">Oryza punctata</name>
    <name type="common">Red rice</name>
    <dbReference type="NCBI Taxonomy" id="4537"/>
    <lineage>
        <taxon>Eukaryota</taxon>
        <taxon>Viridiplantae</taxon>
        <taxon>Streptophyta</taxon>
        <taxon>Embryophyta</taxon>
        <taxon>Tracheophyta</taxon>
        <taxon>Spermatophyta</taxon>
        <taxon>Magnoliopsida</taxon>
        <taxon>Liliopsida</taxon>
        <taxon>Poales</taxon>
        <taxon>Poaceae</taxon>
        <taxon>BOP clade</taxon>
        <taxon>Oryzoideae</taxon>
        <taxon>Oryzeae</taxon>
        <taxon>Oryzinae</taxon>
        <taxon>Oryza</taxon>
    </lineage>
</organism>
<dbReference type="EnsemblPlants" id="OPUNC06G07660.1">
    <property type="protein sequence ID" value="OPUNC06G07660.1"/>
    <property type="gene ID" value="OPUNC06G07660"/>
</dbReference>
<dbReference type="Gramene" id="OPUNC06G07660.1">
    <property type="protein sequence ID" value="OPUNC06G07660.1"/>
    <property type="gene ID" value="OPUNC06G07660"/>
</dbReference>
<evidence type="ECO:0000313" key="3">
    <source>
        <dbReference type="Proteomes" id="UP000026962"/>
    </source>
</evidence>
<evidence type="ECO:0000256" key="1">
    <source>
        <dbReference type="SAM" id="MobiDB-lite"/>
    </source>
</evidence>
<dbReference type="AlphaFoldDB" id="A0A0E0L9I9"/>
<dbReference type="HOGENOM" id="CLU_1707165_0_0_1"/>
<name>A0A0E0L9I9_ORYPU</name>
<dbReference type="Proteomes" id="UP000026962">
    <property type="component" value="Chromosome 6"/>
</dbReference>
<accession>A0A0E0L9I9</accession>
<evidence type="ECO:0000313" key="2">
    <source>
        <dbReference type="EnsemblPlants" id="OPUNC06G07660.1"/>
    </source>
</evidence>
<feature type="compositionally biased region" description="Low complexity" evidence="1">
    <location>
        <begin position="1"/>
        <end position="17"/>
    </location>
</feature>
<feature type="region of interest" description="Disordered" evidence="1">
    <location>
        <begin position="1"/>
        <end position="30"/>
    </location>
</feature>
<protein>
    <submittedName>
        <fullName evidence="2">Uncharacterized protein</fullName>
    </submittedName>
</protein>
<keyword evidence="3" id="KW-1185">Reference proteome</keyword>
<proteinExistence type="predicted"/>
<sequence length="154" mass="15963">MSDVLMLSMSPSSPGDSGDPRPKRSWPARVARRTGLKREVGDQLVGETGARHAGADDACGVAKAAATEAGALMARALLVMSCMARLDDDDMGAGGGVEEAWATSRWWPPCADEVNHLTVRESMHGVVGNLTPSISVPPPTAVSLPVPLSHGALP</sequence>